<proteinExistence type="predicted"/>
<dbReference type="RefSeq" id="WP_191211401.1">
    <property type="nucleotide sequence ID" value="NZ_BAABKL010000041.1"/>
</dbReference>
<comment type="caution">
    <text evidence="1">The sequence shown here is derived from an EMBL/GenBank/DDBJ whole genome shotgun (WGS) entry which is preliminary data.</text>
</comment>
<evidence type="ECO:0000313" key="2">
    <source>
        <dbReference type="Proteomes" id="UP000632289"/>
    </source>
</evidence>
<accession>A0A927F4N9</accession>
<organism evidence="1 2">
    <name type="scientific">Streptomyces chumphonensis</name>
    <dbReference type="NCBI Taxonomy" id="1214925"/>
    <lineage>
        <taxon>Bacteria</taxon>
        <taxon>Bacillati</taxon>
        <taxon>Actinomycetota</taxon>
        <taxon>Actinomycetes</taxon>
        <taxon>Kitasatosporales</taxon>
        <taxon>Streptomycetaceae</taxon>
        <taxon>Streptomyces</taxon>
    </lineage>
</organism>
<name>A0A927F4N9_9ACTN</name>
<dbReference type="Proteomes" id="UP000632289">
    <property type="component" value="Unassembled WGS sequence"/>
</dbReference>
<evidence type="ECO:0000313" key="1">
    <source>
        <dbReference type="EMBL" id="MBD3934099.1"/>
    </source>
</evidence>
<gene>
    <name evidence="1" type="ORF">IF129_21375</name>
</gene>
<reference evidence="1" key="1">
    <citation type="submission" date="2020-09" db="EMBL/GenBank/DDBJ databases">
        <title>Secondary metabolite and genome analysis of marine Streptomyces chumphonensis KK1-2T.</title>
        <authorList>
            <person name="Phongsopitanun W."/>
            <person name="Kanchanasin P."/>
            <person name="Pittayakhajonwut P."/>
            <person name="Suwanborirux K."/>
            <person name="Tanasupawat S."/>
        </authorList>
    </citation>
    <scope>NUCLEOTIDE SEQUENCE</scope>
    <source>
        <strain evidence="1">KK1-2</strain>
    </source>
</reference>
<keyword evidence="2" id="KW-1185">Reference proteome</keyword>
<dbReference type="EMBL" id="JACXYU010000014">
    <property type="protein sequence ID" value="MBD3934099.1"/>
    <property type="molecule type" value="Genomic_DNA"/>
</dbReference>
<protein>
    <submittedName>
        <fullName evidence="1">Uncharacterized protein</fullName>
    </submittedName>
</protein>
<sequence length="104" mass="11451">MSYAEVRELQNALSTANDIAFNLDGQPPADQLAEVADALARALGAVRAIQSARSGTTGCREHPMGAVDPLYGDKDDPLPPGWGKCLLCNDRRRRAMTDRRRYHR</sequence>
<dbReference type="AlphaFoldDB" id="A0A927F4N9"/>